<protein>
    <submittedName>
        <fullName evidence="1">Uncharacterized protein</fullName>
    </submittedName>
</protein>
<reference evidence="2" key="1">
    <citation type="submission" date="2017-06" db="EMBL/GenBank/DDBJ databases">
        <title>Genome analysis of Fimbriiglobus ruber SP5, the first member of the order Planctomycetales with confirmed chitinolytic capability.</title>
        <authorList>
            <person name="Ravin N.V."/>
            <person name="Rakitin A.L."/>
            <person name="Ivanova A.A."/>
            <person name="Beletsky A.V."/>
            <person name="Kulichevskaya I.S."/>
            <person name="Mardanov A.V."/>
            <person name="Dedysh S.N."/>
        </authorList>
    </citation>
    <scope>NUCLEOTIDE SEQUENCE [LARGE SCALE GENOMIC DNA]</scope>
    <source>
        <strain evidence="2">SP5</strain>
    </source>
</reference>
<dbReference type="Proteomes" id="UP000214646">
    <property type="component" value="Unassembled WGS sequence"/>
</dbReference>
<proteinExistence type="predicted"/>
<evidence type="ECO:0000313" key="1">
    <source>
        <dbReference type="EMBL" id="OWK35193.1"/>
    </source>
</evidence>
<sequence length="107" mass="11953">MTDSLIQHALSTLSVLYHEEQRYREANRVLRGLDTDFPVKAQAASGTILKSVVDLLDEILGDAIASYFLFEATNMKDGGKIIEADGREWLIHSLEDVKAYVLRENAA</sequence>
<comment type="caution">
    <text evidence="1">The sequence shown here is derived from an EMBL/GenBank/DDBJ whole genome shotgun (WGS) entry which is preliminary data.</text>
</comment>
<keyword evidence="2" id="KW-1185">Reference proteome</keyword>
<organism evidence="1 2">
    <name type="scientific">Fimbriiglobus ruber</name>
    <dbReference type="NCBI Taxonomy" id="1908690"/>
    <lineage>
        <taxon>Bacteria</taxon>
        <taxon>Pseudomonadati</taxon>
        <taxon>Planctomycetota</taxon>
        <taxon>Planctomycetia</taxon>
        <taxon>Gemmatales</taxon>
        <taxon>Gemmataceae</taxon>
        <taxon>Fimbriiglobus</taxon>
    </lineage>
</organism>
<name>A0A225D2L9_9BACT</name>
<gene>
    <name evidence="1" type="ORF">FRUB_10035</name>
</gene>
<accession>A0A225D2L9</accession>
<dbReference type="AlphaFoldDB" id="A0A225D2L9"/>
<dbReference type="RefSeq" id="WP_088260381.1">
    <property type="nucleotide sequence ID" value="NZ_NIDE01000019.1"/>
</dbReference>
<evidence type="ECO:0000313" key="2">
    <source>
        <dbReference type="Proteomes" id="UP000214646"/>
    </source>
</evidence>
<dbReference type="EMBL" id="NIDE01000019">
    <property type="protein sequence ID" value="OWK35193.1"/>
    <property type="molecule type" value="Genomic_DNA"/>
</dbReference>